<name>A0A410WUL7_9BACL</name>
<organism evidence="3 4">
    <name type="scientific">Paenibacillus chitinolyticus</name>
    <dbReference type="NCBI Taxonomy" id="79263"/>
    <lineage>
        <taxon>Bacteria</taxon>
        <taxon>Bacillati</taxon>
        <taxon>Bacillota</taxon>
        <taxon>Bacilli</taxon>
        <taxon>Bacillales</taxon>
        <taxon>Paenibacillaceae</taxon>
        <taxon>Paenibacillus</taxon>
    </lineage>
</organism>
<dbReference type="KEGG" id="pchi:PC41400_09925"/>
<dbReference type="Gene3D" id="3.40.630.30">
    <property type="match status" value="1"/>
</dbReference>
<evidence type="ECO:0000313" key="4">
    <source>
        <dbReference type="Proteomes" id="UP000288943"/>
    </source>
</evidence>
<evidence type="ECO:0000313" key="3">
    <source>
        <dbReference type="EMBL" id="QAV17967.1"/>
    </source>
</evidence>
<evidence type="ECO:0000313" key="5">
    <source>
        <dbReference type="Proteomes" id="UP001527202"/>
    </source>
</evidence>
<dbReference type="EMBL" id="CP026520">
    <property type="protein sequence ID" value="QAV17967.1"/>
    <property type="molecule type" value="Genomic_DNA"/>
</dbReference>
<dbReference type="AlphaFoldDB" id="A0A410WUL7"/>
<keyword evidence="3" id="KW-0808">Transferase</keyword>
<dbReference type="InterPro" id="IPR000182">
    <property type="entry name" value="GNAT_dom"/>
</dbReference>
<gene>
    <name evidence="2" type="ORF">M5X16_04840</name>
    <name evidence="3" type="ORF">PC41400_09925</name>
</gene>
<dbReference type="Proteomes" id="UP000288943">
    <property type="component" value="Chromosome"/>
</dbReference>
<sequence>MAQLPVLTKELVKRLEQAETAFWTSRIEAIGSREGNPMGVHTARFGHTSAVCTEEMPWPLFNTVRGLGPEDVGELGTILRFYAKYGRSCTFELTPGKADKSVAFALARQGFYQESFHAYMYGLPEPIAPVLPPHIRIEPVTSADRFDLYAELHCVGTGMDVSAKRHFIDNNIVLLNRPDWHLYMGYVNDQPAGVSMMHIDGDIASFTLAATLPQHRSRGLHTAMLQVRMHEAAKRGCRLAAAQAAFGSVSQHNMERAGMRLAYTRAVWSALGE</sequence>
<dbReference type="GeneID" id="95375124"/>
<dbReference type="RefSeq" id="WP_042230877.1">
    <property type="nucleotide sequence ID" value="NZ_CP026520.1"/>
</dbReference>
<evidence type="ECO:0000313" key="2">
    <source>
        <dbReference type="EMBL" id="MCY9595103.1"/>
    </source>
</evidence>
<protein>
    <submittedName>
        <fullName evidence="3">N-acetyltransferase</fullName>
    </submittedName>
</protein>
<dbReference type="InterPro" id="IPR016181">
    <property type="entry name" value="Acyl_CoA_acyltransferase"/>
</dbReference>
<feature type="domain" description="N-acetyltransferase" evidence="1">
    <location>
        <begin position="135"/>
        <end position="273"/>
    </location>
</feature>
<dbReference type="OrthoDB" id="2350893at2"/>
<dbReference type="Proteomes" id="UP001527202">
    <property type="component" value="Unassembled WGS sequence"/>
</dbReference>
<reference evidence="3 4" key="1">
    <citation type="submission" date="2018-01" db="EMBL/GenBank/DDBJ databases">
        <title>The whole genome sequencing and assembly of Paenibacillus chitinolyticus KCCM 41400 strain.</title>
        <authorList>
            <person name="Kim J.-Y."/>
            <person name="Park M.-K."/>
            <person name="Lee Y.-J."/>
            <person name="Yi H."/>
            <person name="Bahn Y.-S."/>
            <person name="Kim J.F."/>
            <person name="Lee D.-W."/>
        </authorList>
    </citation>
    <scope>NUCLEOTIDE SEQUENCE [LARGE SCALE GENOMIC DNA]</scope>
    <source>
        <strain evidence="3 4">KCCM 41400</strain>
    </source>
</reference>
<accession>A0A410WUL7</accession>
<evidence type="ECO:0000259" key="1">
    <source>
        <dbReference type="PROSITE" id="PS51186"/>
    </source>
</evidence>
<keyword evidence="5" id="KW-1185">Reference proteome</keyword>
<dbReference type="GO" id="GO:0016747">
    <property type="term" value="F:acyltransferase activity, transferring groups other than amino-acyl groups"/>
    <property type="evidence" value="ECO:0007669"/>
    <property type="project" value="InterPro"/>
</dbReference>
<dbReference type="PROSITE" id="PS51186">
    <property type="entry name" value="GNAT"/>
    <property type="match status" value="1"/>
</dbReference>
<dbReference type="SUPFAM" id="SSF55729">
    <property type="entry name" value="Acyl-CoA N-acyltransferases (Nat)"/>
    <property type="match status" value="1"/>
</dbReference>
<reference evidence="2 5" key="2">
    <citation type="submission" date="2022-05" db="EMBL/GenBank/DDBJ databases">
        <title>Genome Sequencing of Bee-Associated Microbes.</title>
        <authorList>
            <person name="Dunlap C."/>
        </authorList>
    </citation>
    <scope>NUCLEOTIDE SEQUENCE [LARGE SCALE GENOMIC DNA]</scope>
    <source>
        <strain evidence="2 5">NRRL B-23120</strain>
    </source>
</reference>
<proteinExistence type="predicted"/>
<dbReference type="EMBL" id="JAMDMJ010000004">
    <property type="protein sequence ID" value="MCY9595103.1"/>
    <property type="molecule type" value="Genomic_DNA"/>
</dbReference>